<dbReference type="Proteomes" id="UP001597090">
    <property type="component" value="Unassembled WGS sequence"/>
</dbReference>
<keyword evidence="4 5" id="KW-0732">Signal</keyword>
<sequence length="528" mass="57630">MSVLQRCGLALSLALAWSVASARASGEQLERGNGPEPSTLDAHRCQEVACGNVLRDLYEGLVTEDARGRLVPGIAQRWTVSADGRTWTFVLRDGLRWSNGQPLDAPQIVASFRRAFAPATAAPFGELFDALTNAQAVQAGTLPPSALGVAAPDARSVVFTLTRSASLPALLTLPIAFPVYLPAVARFGAQHTRPGQLVSNGPYRLAAWTPQANLVVEKNPRFHDAARVAIERVRFQVTEDAAAELQRFAAGDLHLTEVVPPQPLASLRARFGAQLRISPYIGAFWLGMNLTRAPLQEQPQLREALSLAVDRDILTRHVTGLGETPAYGIVPPGIAGYTPASATWSTLTQAQRESRARALYRAAGYSNDKPLVIELRYNTSTPHRRLALAVAAMWRQVLGVQVRLRNEEWKVFVGNRKQRVITQVFRGGWIADVPDAGNFLAAFGSDGPLNWTGYDDAGFRARLAKADAAKSEAARNAWLHAAEVRLLNANAVVPLYFYTSKHLVSEQVVGFEANALDRHASRWLHLRR</sequence>
<dbReference type="Pfam" id="PF00496">
    <property type="entry name" value="SBP_bac_5"/>
    <property type="match status" value="1"/>
</dbReference>
<proteinExistence type="inferred from homology"/>
<dbReference type="InterPro" id="IPR030678">
    <property type="entry name" value="Peptide/Ni-bd"/>
</dbReference>
<reference evidence="8" key="1">
    <citation type="journal article" date="2019" name="Int. J. Syst. Evol. Microbiol.">
        <title>The Global Catalogue of Microorganisms (GCM) 10K type strain sequencing project: providing services to taxonomists for standard genome sequencing and annotation.</title>
        <authorList>
            <consortium name="The Broad Institute Genomics Platform"/>
            <consortium name="The Broad Institute Genome Sequencing Center for Infectious Disease"/>
            <person name="Wu L."/>
            <person name="Ma J."/>
        </authorList>
    </citation>
    <scope>NUCLEOTIDE SEQUENCE [LARGE SCALE GENOMIC DNA]</scope>
    <source>
        <strain evidence="8">CCUG 55491</strain>
    </source>
</reference>
<dbReference type="InterPro" id="IPR000914">
    <property type="entry name" value="SBP_5_dom"/>
</dbReference>
<keyword evidence="3" id="KW-0813">Transport</keyword>
<keyword evidence="8" id="KW-1185">Reference proteome</keyword>
<name>A0ABW2YPV8_9GAMM</name>
<gene>
    <name evidence="7" type="ORF">ACFQZQ_13455</name>
</gene>
<evidence type="ECO:0000256" key="5">
    <source>
        <dbReference type="SAM" id="SignalP"/>
    </source>
</evidence>
<comment type="similarity">
    <text evidence="2">Belongs to the bacterial solute-binding protein 5 family.</text>
</comment>
<evidence type="ECO:0000259" key="6">
    <source>
        <dbReference type="Pfam" id="PF00496"/>
    </source>
</evidence>
<comment type="caution">
    <text evidence="7">The sequence shown here is derived from an EMBL/GenBank/DDBJ whole genome shotgun (WGS) entry which is preliminary data.</text>
</comment>
<dbReference type="Gene3D" id="3.90.76.10">
    <property type="entry name" value="Dipeptide-binding Protein, Domain 1"/>
    <property type="match status" value="1"/>
</dbReference>
<evidence type="ECO:0000313" key="8">
    <source>
        <dbReference type="Proteomes" id="UP001597090"/>
    </source>
</evidence>
<dbReference type="Gene3D" id="3.40.190.10">
    <property type="entry name" value="Periplasmic binding protein-like II"/>
    <property type="match status" value="1"/>
</dbReference>
<feature type="domain" description="Solute-binding protein family 5" evidence="6">
    <location>
        <begin position="70"/>
        <end position="447"/>
    </location>
</feature>
<evidence type="ECO:0000256" key="3">
    <source>
        <dbReference type="ARBA" id="ARBA00022448"/>
    </source>
</evidence>
<dbReference type="InterPro" id="IPR039424">
    <property type="entry name" value="SBP_5"/>
</dbReference>
<feature type="chain" id="PRO_5046361153" evidence="5">
    <location>
        <begin position="25"/>
        <end position="528"/>
    </location>
</feature>
<feature type="signal peptide" evidence="5">
    <location>
        <begin position="1"/>
        <end position="24"/>
    </location>
</feature>
<dbReference type="Gene3D" id="3.10.105.10">
    <property type="entry name" value="Dipeptide-binding Protein, Domain 3"/>
    <property type="match status" value="1"/>
</dbReference>
<dbReference type="PANTHER" id="PTHR30290:SF10">
    <property type="entry name" value="PERIPLASMIC OLIGOPEPTIDE-BINDING PROTEIN-RELATED"/>
    <property type="match status" value="1"/>
</dbReference>
<dbReference type="RefSeq" id="WP_386813423.1">
    <property type="nucleotide sequence ID" value="NZ_JBHTIH010000007.1"/>
</dbReference>
<accession>A0ABW2YPV8</accession>
<dbReference type="EMBL" id="JBHTIH010000007">
    <property type="protein sequence ID" value="MFD0740285.1"/>
    <property type="molecule type" value="Genomic_DNA"/>
</dbReference>
<evidence type="ECO:0000313" key="7">
    <source>
        <dbReference type="EMBL" id="MFD0740285.1"/>
    </source>
</evidence>
<dbReference type="SUPFAM" id="SSF53850">
    <property type="entry name" value="Periplasmic binding protein-like II"/>
    <property type="match status" value="1"/>
</dbReference>
<evidence type="ECO:0000256" key="4">
    <source>
        <dbReference type="ARBA" id="ARBA00022729"/>
    </source>
</evidence>
<evidence type="ECO:0000256" key="1">
    <source>
        <dbReference type="ARBA" id="ARBA00004196"/>
    </source>
</evidence>
<protein>
    <submittedName>
        <fullName evidence="7">Peptide ABC transporter substrate-binding protein</fullName>
    </submittedName>
</protein>
<dbReference type="PIRSF" id="PIRSF002741">
    <property type="entry name" value="MppA"/>
    <property type="match status" value="1"/>
</dbReference>
<comment type="subcellular location">
    <subcellularLocation>
        <location evidence="1">Cell envelope</location>
    </subcellularLocation>
</comment>
<organism evidence="7 8">
    <name type="scientific">Lysobacter koreensis</name>
    <dbReference type="NCBI Taxonomy" id="266122"/>
    <lineage>
        <taxon>Bacteria</taxon>
        <taxon>Pseudomonadati</taxon>
        <taxon>Pseudomonadota</taxon>
        <taxon>Gammaproteobacteria</taxon>
        <taxon>Lysobacterales</taxon>
        <taxon>Lysobacteraceae</taxon>
        <taxon>Lysobacter</taxon>
    </lineage>
</organism>
<dbReference type="PANTHER" id="PTHR30290">
    <property type="entry name" value="PERIPLASMIC BINDING COMPONENT OF ABC TRANSPORTER"/>
    <property type="match status" value="1"/>
</dbReference>
<evidence type="ECO:0000256" key="2">
    <source>
        <dbReference type="ARBA" id="ARBA00005695"/>
    </source>
</evidence>
<dbReference type="CDD" id="cd08504">
    <property type="entry name" value="PBP2_OppA"/>
    <property type="match status" value="1"/>
</dbReference>